<dbReference type="SUPFAM" id="SSF50630">
    <property type="entry name" value="Acid proteases"/>
    <property type="match status" value="1"/>
</dbReference>
<evidence type="ECO:0000313" key="3">
    <source>
        <dbReference type="Proteomes" id="UP000017559"/>
    </source>
</evidence>
<dbReference type="CDD" id="cd00303">
    <property type="entry name" value="retropepsin_like"/>
    <property type="match status" value="1"/>
</dbReference>
<evidence type="ECO:0000313" key="2">
    <source>
        <dbReference type="EMBL" id="ESK81131.1"/>
    </source>
</evidence>
<comment type="caution">
    <text evidence="2">The sequence shown here is derived from an EMBL/GenBank/DDBJ whole genome shotgun (WGS) entry which is preliminary data.</text>
</comment>
<evidence type="ECO:0000256" key="1">
    <source>
        <dbReference type="SAM" id="MobiDB-lite"/>
    </source>
</evidence>
<feature type="compositionally biased region" description="Polar residues" evidence="1">
    <location>
        <begin position="56"/>
        <end position="69"/>
    </location>
</feature>
<name>V2WKU0_MONRO</name>
<dbReference type="Gene3D" id="2.40.70.10">
    <property type="entry name" value="Acid Proteases"/>
    <property type="match status" value="1"/>
</dbReference>
<sequence>MYDWNPFSLFSLDPPLAYVIASRGCPYNEVQEYWQQQAFAQDEVELHATQADEGVENNTEQGFGTSNEPTSIDDDTPSVDSTTDCTSEAIPSQPHLSHPPKLPHWEKDLPESFKIAVTPSKNCLEIPVELQCTESGVLKATSGFVDCGATDKFIDKDYAKSNGFVLCPLFCPIPVYNVDGTPNHLDTITEMADVVLKYKDHTECTMFAVTSLGKQTVLLGYSWLEKHNPEINWQTKKVKMSHCPQVCTTCRDEV</sequence>
<proteinExistence type="predicted"/>
<protein>
    <submittedName>
        <fullName evidence="2">Protease</fullName>
    </submittedName>
</protein>
<feature type="region of interest" description="Disordered" evidence="1">
    <location>
        <begin position="54"/>
        <end position="103"/>
    </location>
</feature>
<dbReference type="EMBL" id="AWSO01002681">
    <property type="protein sequence ID" value="ESK81131.1"/>
    <property type="molecule type" value="Genomic_DNA"/>
</dbReference>
<keyword evidence="2" id="KW-0645">Protease</keyword>
<dbReference type="OrthoDB" id="3014187at2759"/>
<organism evidence="2 3">
    <name type="scientific">Moniliophthora roreri (strain MCA 2997)</name>
    <name type="common">Cocoa frosty pod rot fungus</name>
    <name type="synonym">Crinipellis roreri</name>
    <dbReference type="NCBI Taxonomy" id="1381753"/>
    <lineage>
        <taxon>Eukaryota</taxon>
        <taxon>Fungi</taxon>
        <taxon>Dikarya</taxon>
        <taxon>Basidiomycota</taxon>
        <taxon>Agaricomycotina</taxon>
        <taxon>Agaricomycetes</taxon>
        <taxon>Agaricomycetidae</taxon>
        <taxon>Agaricales</taxon>
        <taxon>Marasmiineae</taxon>
        <taxon>Marasmiaceae</taxon>
        <taxon>Moniliophthora</taxon>
    </lineage>
</organism>
<reference evidence="2 3" key="1">
    <citation type="journal article" date="2014" name="BMC Genomics">
        <title>Genome and secretome analysis of the hemibiotrophic fungal pathogen, Moniliophthora roreri, which causes frosty pod rot disease of cacao: mechanisms of the biotrophic and necrotrophic phases.</title>
        <authorList>
            <person name="Meinhardt L.W."/>
            <person name="Costa G.G.L."/>
            <person name="Thomazella D.P.T."/>
            <person name="Teixeira P.J.P.L."/>
            <person name="Carazzolle M.F."/>
            <person name="Schuster S.C."/>
            <person name="Carlson J.E."/>
            <person name="Guiltinan M.J."/>
            <person name="Mieczkowski P."/>
            <person name="Farmer A."/>
            <person name="Ramaraj T."/>
            <person name="Crozier J."/>
            <person name="Davis R.E."/>
            <person name="Shao J."/>
            <person name="Melnick R.L."/>
            <person name="Pereira G.A.G."/>
            <person name="Bailey B.A."/>
        </authorList>
    </citation>
    <scope>NUCLEOTIDE SEQUENCE [LARGE SCALE GENOMIC DNA]</scope>
    <source>
        <strain evidence="2 3">MCA 2997</strain>
    </source>
</reference>
<dbReference type="HOGENOM" id="CLU_1094541_0_0_1"/>
<dbReference type="AlphaFoldDB" id="V2WKU0"/>
<accession>V2WKU0</accession>
<dbReference type="GO" id="GO:0006508">
    <property type="term" value="P:proteolysis"/>
    <property type="evidence" value="ECO:0007669"/>
    <property type="project" value="UniProtKB-KW"/>
</dbReference>
<dbReference type="Proteomes" id="UP000017559">
    <property type="component" value="Unassembled WGS sequence"/>
</dbReference>
<gene>
    <name evidence="2" type="ORF">Moror_6013</name>
</gene>
<feature type="compositionally biased region" description="Low complexity" evidence="1">
    <location>
        <begin position="78"/>
        <end position="87"/>
    </location>
</feature>
<keyword evidence="2" id="KW-0378">Hydrolase</keyword>
<dbReference type="GO" id="GO:0008233">
    <property type="term" value="F:peptidase activity"/>
    <property type="evidence" value="ECO:0007669"/>
    <property type="project" value="UniProtKB-KW"/>
</dbReference>
<dbReference type="KEGG" id="mrr:Moror_6013"/>
<dbReference type="InterPro" id="IPR021109">
    <property type="entry name" value="Peptidase_aspartic_dom_sf"/>
</dbReference>
<keyword evidence="3" id="KW-1185">Reference proteome</keyword>